<keyword evidence="3" id="KW-1185">Reference proteome</keyword>
<dbReference type="Proteomes" id="UP001516400">
    <property type="component" value="Unassembled WGS sequence"/>
</dbReference>
<evidence type="ECO:0000256" key="1">
    <source>
        <dbReference type="SAM" id="MobiDB-lite"/>
    </source>
</evidence>
<evidence type="ECO:0000313" key="2">
    <source>
        <dbReference type="EMBL" id="KAL3272410.1"/>
    </source>
</evidence>
<gene>
    <name evidence="2" type="ORF">HHI36_013892</name>
</gene>
<reference evidence="2 3" key="1">
    <citation type="journal article" date="2021" name="BMC Biol.">
        <title>Horizontally acquired antibacterial genes associated with adaptive radiation of ladybird beetles.</title>
        <authorList>
            <person name="Li H.S."/>
            <person name="Tang X.F."/>
            <person name="Huang Y.H."/>
            <person name="Xu Z.Y."/>
            <person name="Chen M.L."/>
            <person name="Du X.Y."/>
            <person name="Qiu B.Y."/>
            <person name="Chen P.T."/>
            <person name="Zhang W."/>
            <person name="Slipinski A."/>
            <person name="Escalona H.E."/>
            <person name="Waterhouse R.M."/>
            <person name="Zwick A."/>
            <person name="Pang H."/>
        </authorList>
    </citation>
    <scope>NUCLEOTIDE SEQUENCE [LARGE SCALE GENOMIC DNA]</scope>
    <source>
        <strain evidence="2">SYSU2018</strain>
    </source>
</reference>
<dbReference type="AlphaFoldDB" id="A0ABD2N181"/>
<accession>A0ABD2N181</accession>
<dbReference type="EMBL" id="JABFTP020000062">
    <property type="protein sequence ID" value="KAL3272410.1"/>
    <property type="molecule type" value="Genomic_DNA"/>
</dbReference>
<proteinExistence type="predicted"/>
<sequence length="97" mass="11301">MDCLWVGSDVDLSTLHQCRMADRLEYRMSCLHKPRSSKQCQVDFQDETKVNTFDKNGHLRRRRRSGTWPRTRSLNAPSPIQQFGPCGRIMKNSAMVM</sequence>
<feature type="region of interest" description="Disordered" evidence="1">
    <location>
        <begin position="57"/>
        <end position="82"/>
    </location>
</feature>
<organism evidence="2 3">
    <name type="scientific">Cryptolaemus montrouzieri</name>
    <dbReference type="NCBI Taxonomy" id="559131"/>
    <lineage>
        <taxon>Eukaryota</taxon>
        <taxon>Metazoa</taxon>
        <taxon>Ecdysozoa</taxon>
        <taxon>Arthropoda</taxon>
        <taxon>Hexapoda</taxon>
        <taxon>Insecta</taxon>
        <taxon>Pterygota</taxon>
        <taxon>Neoptera</taxon>
        <taxon>Endopterygota</taxon>
        <taxon>Coleoptera</taxon>
        <taxon>Polyphaga</taxon>
        <taxon>Cucujiformia</taxon>
        <taxon>Coccinelloidea</taxon>
        <taxon>Coccinellidae</taxon>
        <taxon>Scymninae</taxon>
        <taxon>Scymnini</taxon>
        <taxon>Cryptolaemus</taxon>
    </lineage>
</organism>
<name>A0ABD2N181_9CUCU</name>
<protein>
    <submittedName>
        <fullName evidence="2">Uncharacterized protein</fullName>
    </submittedName>
</protein>
<evidence type="ECO:0000313" key="3">
    <source>
        <dbReference type="Proteomes" id="UP001516400"/>
    </source>
</evidence>
<comment type="caution">
    <text evidence="2">The sequence shown here is derived from an EMBL/GenBank/DDBJ whole genome shotgun (WGS) entry which is preliminary data.</text>
</comment>